<gene>
    <name evidence="1" type="ORF">QTA56_08055</name>
</gene>
<accession>A0ABT7WND0</accession>
<name>A0ABT7WND0_9GAMM</name>
<keyword evidence="2" id="KW-1185">Reference proteome</keyword>
<comment type="caution">
    <text evidence="1">The sequence shown here is derived from an EMBL/GenBank/DDBJ whole genome shotgun (WGS) entry which is preliminary data.</text>
</comment>
<dbReference type="EMBL" id="JAUDZE010000002">
    <property type="protein sequence ID" value="MDN0014188.1"/>
    <property type="molecule type" value="Genomic_DNA"/>
</dbReference>
<sequence length="294" mass="35047">MKFENTSSSKICEANLSIEIEDFIKSSLHAKRQPRSFYKNFCELLLDFDQVYNPDFSYSSLLQLFCNLLYEYHLDLDSPTDLLRCLKRRSFDEWQRYFNTMKSAHLNERRQHRYNESQHAGNLDKRLTELTKSYEALLVVSIELSYITNVNIQRVQDDLERFLRKVNRSKYGDDVLLLVWALEQGSKSKGYHYHVVFIFDERDRIGAWTIANDMGELWQDITDGDGCYFNCHDRRYLKQYEENGMVGIGVIYSNLKYQVEIMRSVLLYLARPKKEQYLRIKATKKMKTFAMSQR</sequence>
<evidence type="ECO:0000313" key="2">
    <source>
        <dbReference type="Proteomes" id="UP001168524"/>
    </source>
</evidence>
<organism evidence="1 2">
    <name type="scientific">Acinetobacter thutiue</name>
    <dbReference type="NCBI Taxonomy" id="2998078"/>
    <lineage>
        <taxon>Bacteria</taxon>
        <taxon>Pseudomonadati</taxon>
        <taxon>Pseudomonadota</taxon>
        <taxon>Gammaproteobacteria</taxon>
        <taxon>Moraxellales</taxon>
        <taxon>Moraxellaceae</taxon>
        <taxon>Acinetobacter</taxon>
    </lineage>
</organism>
<proteinExistence type="predicted"/>
<dbReference type="RefSeq" id="WP_267980408.1">
    <property type="nucleotide sequence ID" value="NZ_JAPQKF010000002.1"/>
</dbReference>
<evidence type="ECO:0000313" key="1">
    <source>
        <dbReference type="EMBL" id="MDN0014188.1"/>
    </source>
</evidence>
<protein>
    <submittedName>
        <fullName evidence="1">Inovirus-type Gp2 protein</fullName>
    </submittedName>
</protein>
<reference evidence="1" key="1">
    <citation type="submission" date="2023-06" db="EMBL/GenBank/DDBJ databases">
        <title>Two novel species of Acinetobacter isolated from motorbike repairing workshop in Vietnam.</title>
        <authorList>
            <person name="Le N.T.T."/>
        </authorList>
    </citation>
    <scope>NUCLEOTIDE SEQUENCE</scope>
    <source>
        <strain evidence="1">VNH17</strain>
    </source>
</reference>
<dbReference type="Proteomes" id="UP001168524">
    <property type="component" value="Unassembled WGS sequence"/>
</dbReference>